<reference evidence="1 2" key="1">
    <citation type="submission" date="2015-01" db="EMBL/GenBank/DDBJ databases">
        <title>Genome Sequence of Pseudomonas antarctica CMS 35.</title>
        <authorList>
            <person name="Voget S."/>
            <person name="Chow J."/>
            <person name="Daniel R."/>
            <person name="Streit W."/>
        </authorList>
    </citation>
    <scope>NUCLEOTIDE SEQUENCE [LARGE SCALE GENOMIC DNA]</scope>
    <source>
        <strain evidence="1 2">CMS 35</strain>
    </source>
</reference>
<name>A0ABQ7A3A1_9PSED</name>
<keyword evidence="2" id="KW-1185">Reference proteome</keyword>
<protein>
    <submittedName>
        <fullName evidence="1">Uncharacterized protein</fullName>
    </submittedName>
</protein>
<accession>A0ABQ7A3A1</accession>
<dbReference type="Proteomes" id="UP000748067">
    <property type="component" value="Unassembled WGS sequence"/>
</dbReference>
<dbReference type="EMBL" id="JXDI01000001">
    <property type="protein sequence ID" value="KAF2410985.1"/>
    <property type="molecule type" value="Genomic_DNA"/>
</dbReference>
<evidence type="ECO:0000313" key="2">
    <source>
        <dbReference type="Proteomes" id="UP000748067"/>
    </source>
</evidence>
<sequence length="42" mass="4809">MLNNSLDYKVNIRFYFVAKSNVLSKERNTAQNKSLSGCFLPP</sequence>
<evidence type="ECO:0000313" key="1">
    <source>
        <dbReference type="EMBL" id="KAF2410985.1"/>
    </source>
</evidence>
<proteinExistence type="predicted"/>
<organism evidence="1 2">
    <name type="scientific">Pseudomonas antarctica</name>
    <dbReference type="NCBI Taxonomy" id="219572"/>
    <lineage>
        <taxon>Bacteria</taxon>
        <taxon>Pseudomonadati</taxon>
        <taxon>Pseudomonadota</taxon>
        <taxon>Gammaproteobacteria</taxon>
        <taxon>Pseudomonadales</taxon>
        <taxon>Pseudomonadaceae</taxon>
        <taxon>Pseudomonas</taxon>
    </lineage>
</organism>
<gene>
    <name evidence="1" type="ORF">PSAN_34190</name>
</gene>
<comment type="caution">
    <text evidence="1">The sequence shown here is derived from an EMBL/GenBank/DDBJ whole genome shotgun (WGS) entry which is preliminary data.</text>
</comment>